<dbReference type="RefSeq" id="WP_010079208.1">
    <property type="nucleotide sequence ID" value="NZ_WBMF01000007.1"/>
</dbReference>
<proteinExistence type="predicted"/>
<dbReference type="PANTHER" id="PTHR30137">
    <property type="entry name" value="LUCIFERASE-LIKE MONOOXYGENASE"/>
    <property type="match status" value="1"/>
</dbReference>
<dbReference type="GO" id="GO:0005829">
    <property type="term" value="C:cytosol"/>
    <property type="evidence" value="ECO:0007669"/>
    <property type="project" value="TreeGrafter"/>
</dbReference>
<evidence type="ECO:0000259" key="1">
    <source>
        <dbReference type="Pfam" id="PF00296"/>
    </source>
</evidence>
<dbReference type="AlphaFoldDB" id="A0A7Z7P9E5"/>
<dbReference type="Proteomes" id="UP000248985">
    <property type="component" value="Chromosome 1"/>
</dbReference>
<feature type="domain" description="Luciferase-like" evidence="1">
    <location>
        <begin position="17"/>
        <end position="81"/>
    </location>
</feature>
<gene>
    <name evidence="2" type="ORF">NCTC2665_01644</name>
</gene>
<dbReference type="Gene3D" id="3.20.20.30">
    <property type="entry name" value="Luciferase-like domain"/>
    <property type="match status" value="1"/>
</dbReference>
<accession>A0A7Z7P9E5</accession>
<evidence type="ECO:0000313" key="3">
    <source>
        <dbReference type="Proteomes" id="UP000248985"/>
    </source>
</evidence>
<dbReference type="InterPro" id="IPR050766">
    <property type="entry name" value="Bact_Lucif_Oxidored"/>
</dbReference>
<dbReference type="PANTHER" id="PTHR30137:SF15">
    <property type="entry name" value="BLL6902 PROTEIN"/>
    <property type="match status" value="1"/>
</dbReference>
<sequence>MTRKHLGFLNFGHWIHRPGAEPDARQALDDVVPMAVAAEDAGLDGAWLRVHHFQRMFSSPFPILAAMAARTERISLGTGVIDLR</sequence>
<dbReference type="Pfam" id="PF00296">
    <property type="entry name" value="Bac_luciferase"/>
    <property type="match status" value="1"/>
</dbReference>
<dbReference type="EMBL" id="LS483396">
    <property type="protein sequence ID" value="SQG49112.1"/>
    <property type="molecule type" value="Genomic_DNA"/>
</dbReference>
<evidence type="ECO:0000313" key="2">
    <source>
        <dbReference type="EMBL" id="SQG49112.1"/>
    </source>
</evidence>
<dbReference type="InterPro" id="IPR011251">
    <property type="entry name" value="Luciferase-like_dom"/>
</dbReference>
<reference evidence="2 3" key="1">
    <citation type="submission" date="2018-06" db="EMBL/GenBank/DDBJ databases">
        <authorList>
            <consortium name="Pathogen Informatics"/>
            <person name="Doyle S."/>
        </authorList>
    </citation>
    <scope>NUCLEOTIDE SEQUENCE [LARGE SCALE GENOMIC DNA]</scope>
    <source>
        <strain evidence="2 3">NCTC2665</strain>
    </source>
</reference>
<name>A0A7Z7P9E5_MICLC</name>
<dbReference type="GO" id="GO:0016705">
    <property type="term" value="F:oxidoreductase activity, acting on paired donors, with incorporation or reduction of molecular oxygen"/>
    <property type="evidence" value="ECO:0007669"/>
    <property type="project" value="InterPro"/>
</dbReference>
<protein>
    <submittedName>
        <fullName evidence="2">Methylenetetrahydromethanopterin reductase</fullName>
    </submittedName>
</protein>
<organism evidence="2 3">
    <name type="scientific">Micrococcus luteus (strain ATCC 4698 / DSM 20030 / JCM 1464 / CCM 169 / CCUG 5858 / IAM 1056 / NBRC 3333 / NCIMB 9278 / NCTC 2665 / VKM Ac-2230)</name>
    <name type="common">Micrococcus lysodeikticus</name>
    <dbReference type="NCBI Taxonomy" id="465515"/>
    <lineage>
        <taxon>Bacteria</taxon>
        <taxon>Bacillati</taxon>
        <taxon>Actinomycetota</taxon>
        <taxon>Actinomycetes</taxon>
        <taxon>Micrococcales</taxon>
        <taxon>Micrococcaceae</taxon>
        <taxon>Micrococcus</taxon>
    </lineage>
</organism>
<dbReference type="SUPFAM" id="SSF51679">
    <property type="entry name" value="Bacterial luciferase-like"/>
    <property type="match status" value="1"/>
</dbReference>
<dbReference type="InterPro" id="IPR036661">
    <property type="entry name" value="Luciferase-like_sf"/>
</dbReference>